<feature type="transmembrane region" description="Helical" evidence="1">
    <location>
        <begin position="32"/>
        <end position="57"/>
    </location>
</feature>
<dbReference type="InterPro" id="IPR010865">
    <property type="entry name" value="DUF1499"/>
</dbReference>
<sequence length="237" mass="25204">MNKLLQISAVIALLGFPFAVLGFRMDLFGFGVSASIIKWSVFLALGLFVLSMIVTFWKRRSNPGLAKSARLAAWIAMVPILGVAALKFGADGVPPIHNISTDIENPPVFDVITEVRAAEHNPLAYNAEVLGPVQSQAYPAVRTLASSLAKPAAVERAAALAVELGWDVVNVNAEAGIVEATDTTKLWGFKDDIVVRVTSTEAGSLIDLRSVSRIGVSDLGANAKRITEFLDAFKTAG</sequence>
<feature type="transmembrane region" description="Helical" evidence="1">
    <location>
        <begin position="69"/>
        <end position="90"/>
    </location>
</feature>
<protein>
    <recommendedName>
        <fullName evidence="4">DUF1499 domain-containing protein</fullName>
    </recommendedName>
</protein>
<organism evidence="2 3">
    <name type="scientific">Arenicella chitinivorans</name>
    <dbReference type="NCBI Taxonomy" id="1329800"/>
    <lineage>
        <taxon>Bacteria</taxon>
        <taxon>Pseudomonadati</taxon>
        <taxon>Pseudomonadota</taxon>
        <taxon>Gammaproteobacteria</taxon>
        <taxon>Arenicellales</taxon>
        <taxon>Arenicellaceae</taxon>
        <taxon>Arenicella</taxon>
    </lineage>
</organism>
<dbReference type="RefSeq" id="WP_189402046.1">
    <property type="nucleotide sequence ID" value="NZ_BMXA01000005.1"/>
</dbReference>
<comment type="caution">
    <text evidence="2">The sequence shown here is derived from an EMBL/GenBank/DDBJ whole genome shotgun (WGS) entry which is preliminary data.</text>
</comment>
<keyword evidence="3" id="KW-1185">Reference proteome</keyword>
<keyword evidence="1" id="KW-0472">Membrane</keyword>
<keyword evidence="1" id="KW-1133">Transmembrane helix</keyword>
<evidence type="ECO:0000313" key="2">
    <source>
        <dbReference type="EMBL" id="GHA15500.1"/>
    </source>
</evidence>
<accession>A0A918RZN1</accession>
<evidence type="ECO:0000313" key="3">
    <source>
        <dbReference type="Proteomes" id="UP000614811"/>
    </source>
</evidence>
<dbReference type="Proteomes" id="UP000614811">
    <property type="component" value="Unassembled WGS sequence"/>
</dbReference>
<evidence type="ECO:0000256" key="1">
    <source>
        <dbReference type="SAM" id="Phobius"/>
    </source>
</evidence>
<proteinExistence type="predicted"/>
<evidence type="ECO:0008006" key="4">
    <source>
        <dbReference type="Google" id="ProtNLM"/>
    </source>
</evidence>
<dbReference type="AlphaFoldDB" id="A0A918RZN1"/>
<keyword evidence="1" id="KW-0812">Transmembrane</keyword>
<dbReference type="Pfam" id="PF07386">
    <property type="entry name" value="DUF1499"/>
    <property type="match status" value="1"/>
</dbReference>
<name>A0A918RZN1_9GAMM</name>
<reference evidence="2" key="1">
    <citation type="journal article" date="2014" name="Int. J. Syst. Evol. Microbiol.">
        <title>Complete genome sequence of Corynebacterium casei LMG S-19264T (=DSM 44701T), isolated from a smear-ripened cheese.</title>
        <authorList>
            <consortium name="US DOE Joint Genome Institute (JGI-PGF)"/>
            <person name="Walter F."/>
            <person name="Albersmeier A."/>
            <person name="Kalinowski J."/>
            <person name="Ruckert C."/>
        </authorList>
    </citation>
    <scope>NUCLEOTIDE SEQUENCE</scope>
    <source>
        <strain evidence="2">KCTC 12711</strain>
    </source>
</reference>
<dbReference type="EMBL" id="BMXA01000005">
    <property type="protein sequence ID" value="GHA15500.1"/>
    <property type="molecule type" value="Genomic_DNA"/>
</dbReference>
<gene>
    <name evidence="2" type="ORF">GCM10008090_26330</name>
</gene>
<reference evidence="2" key="2">
    <citation type="submission" date="2020-09" db="EMBL/GenBank/DDBJ databases">
        <authorList>
            <person name="Sun Q."/>
            <person name="Kim S."/>
        </authorList>
    </citation>
    <scope>NUCLEOTIDE SEQUENCE</scope>
    <source>
        <strain evidence="2">KCTC 12711</strain>
    </source>
</reference>